<evidence type="ECO:0000256" key="2">
    <source>
        <dbReference type="ARBA" id="ARBA00022552"/>
    </source>
</evidence>
<protein>
    <recommendedName>
        <fullName evidence="6">Ribosomal RNA small subunit methyltransferase I</fullName>
        <ecNumber evidence="6">2.1.1.198</ecNumber>
    </recommendedName>
    <alternativeName>
        <fullName evidence="6">16S rRNA 2'-O-ribose C1402 methyltransferase</fullName>
    </alternativeName>
    <alternativeName>
        <fullName evidence="6">rRNA (cytidine-2'-O-)-methyltransferase RsmI</fullName>
    </alternativeName>
</protein>
<dbReference type="Pfam" id="PF00590">
    <property type="entry name" value="TP_methylase"/>
    <property type="match status" value="1"/>
</dbReference>
<dbReference type="CDD" id="cd11648">
    <property type="entry name" value="RsmI"/>
    <property type="match status" value="1"/>
</dbReference>
<evidence type="ECO:0000256" key="1">
    <source>
        <dbReference type="ARBA" id="ARBA00022490"/>
    </source>
</evidence>
<keyword evidence="2 6" id="KW-0698">rRNA processing</keyword>
<comment type="subcellular location">
    <subcellularLocation>
        <location evidence="6">Cytoplasm</location>
    </subcellularLocation>
</comment>
<dbReference type="EMBL" id="MPDK01000011">
    <property type="protein sequence ID" value="PWI57588.1"/>
    <property type="molecule type" value="Genomic_DNA"/>
</dbReference>
<dbReference type="PANTHER" id="PTHR46111:SF1">
    <property type="entry name" value="RIBOSOMAL RNA SMALL SUBUNIT METHYLTRANSFERASE I"/>
    <property type="match status" value="1"/>
</dbReference>
<dbReference type="EC" id="2.1.1.198" evidence="6"/>
<dbReference type="Proteomes" id="UP000245380">
    <property type="component" value="Unassembled WGS sequence"/>
</dbReference>
<dbReference type="SUPFAM" id="SSF53790">
    <property type="entry name" value="Tetrapyrrole methylase"/>
    <property type="match status" value="1"/>
</dbReference>
<dbReference type="NCBIfam" id="TIGR00096">
    <property type="entry name" value="16S rRNA (cytidine(1402)-2'-O)-methyltransferase"/>
    <property type="match status" value="1"/>
</dbReference>
<evidence type="ECO:0000313" key="8">
    <source>
        <dbReference type="EMBL" id="PWI57588.1"/>
    </source>
</evidence>
<dbReference type="InterPro" id="IPR014777">
    <property type="entry name" value="4pyrrole_Mease_sub1"/>
</dbReference>
<dbReference type="InterPro" id="IPR035996">
    <property type="entry name" value="4pyrrol_Methylase_sf"/>
</dbReference>
<evidence type="ECO:0000256" key="4">
    <source>
        <dbReference type="ARBA" id="ARBA00022679"/>
    </source>
</evidence>
<gene>
    <name evidence="6" type="primary">rsmI</name>
    <name evidence="8" type="ORF">BM613_07805</name>
</gene>
<dbReference type="InterPro" id="IPR018063">
    <property type="entry name" value="SAM_MeTrfase_RsmI_CS"/>
</dbReference>
<keyword evidence="5 6" id="KW-0949">S-adenosyl-L-methionine</keyword>
<dbReference type="PROSITE" id="PS01296">
    <property type="entry name" value="RSMI"/>
    <property type="match status" value="1"/>
</dbReference>
<reference evidence="8 9" key="1">
    <citation type="submission" date="2016-11" db="EMBL/GenBank/DDBJ databases">
        <title>Comparative genomics of Acidibacillus ferroxidans species.</title>
        <authorList>
            <person name="Oliveira G."/>
            <person name="Nunes G."/>
            <person name="Oliveira R."/>
            <person name="Araujo F."/>
            <person name="Salim A."/>
            <person name="Scholte L."/>
            <person name="Morais D."/>
            <person name="Nancucheo I."/>
            <person name="Johnson D.B."/>
            <person name="Grail B."/>
            <person name="Bittencourt J."/>
            <person name="Valadares R."/>
        </authorList>
    </citation>
    <scope>NUCLEOTIDE SEQUENCE [LARGE SCALE GENOMIC DNA]</scope>
    <source>
        <strain evidence="8 9">Y002</strain>
    </source>
</reference>
<sequence length="287" mass="32092">MSVGTLYVVPTPIGNLEDITLRALRVLQEVDFIAAEDTRHTRKLLTHFAIRPKQFFSYHEHNVRTAGESVIRLLQAGYSGALVSDAGMPAISDPGFDLIALLVAEQLPYVVLPGPNAAMTALVGSGLDTKNFSFHGFLPRVAKERRAIIEQLRGRSETLIFYEAPHRIDKMLADLYEGLGNCPVVIAKELTKHHECYVRGRLAEHQQLLPEEMKRGEMVVLVGADPQWDPHVTQNHQSVLGEQLSIAEHVAQWMAEGLTQKEAMREVAKARSISRRDVYRALLENKS</sequence>
<dbReference type="InterPro" id="IPR014776">
    <property type="entry name" value="4pyrrole_Mease_sub2"/>
</dbReference>
<dbReference type="GO" id="GO:0005737">
    <property type="term" value="C:cytoplasm"/>
    <property type="evidence" value="ECO:0007669"/>
    <property type="project" value="UniProtKB-SubCell"/>
</dbReference>
<comment type="function">
    <text evidence="6">Catalyzes the 2'-O-methylation of the ribose of cytidine 1402 (C1402) in 16S rRNA.</text>
</comment>
<evidence type="ECO:0000259" key="7">
    <source>
        <dbReference type="Pfam" id="PF00590"/>
    </source>
</evidence>
<evidence type="ECO:0000256" key="3">
    <source>
        <dbReference type="ARBA" id="ARBA00022603"/>
    </source>
</evidence>
<dbReference type="FunFam" id="3.30.950.10:FF:000002">
    <property type="entry name" value="Ribosomal RNA small subunit methyltransferase I"/>
    <property type="match status" value="1"/>
</dbReference>
<dbReference type="AlphaFoldDB" id="A0A2U3D8H9"/>
<dbReference type="PIRSF" id="PIRSF005917">
    <property type="entry name" value="MTase_YraL"/>
    <property type="match status" value="1"/>
</dbReference>
<comment type="similarity">
    <text evidence="6">Belongs to the methyltransferase superfamily. RsmI family.</text>
</comment>
<dbReference type="InterPro" id="IPR008189">
    <property type="entry name" value="rRNA_ssu_MeTfrase_I"/>
</dbReference>
<comment type="catalytic activity">
    <reaction evidence="6">
        <text>cytidine(1402) in 16S rRNA + S-adenosyl-L-methionine = 2'-O-methylcytidine(1402) in 16S rRNA + S-adenosyl-L-homocysteine + H(+)</text>
        <dbReference type="Rhea" id="RHEA:42924"/>
        <dbReference type="Rhea" id="RHEA-COMP:10285"/>
        <dbReference type="Rhea" id="RHEA-COMP:10286"/>
        <dbReference type="ChEBI" id="CHEBI:15378"/>
        <dbReference type="ChEBI" id="CHEBI:57856"/>
        <dbReference type="ChEBI" id="CHEBI:59789"/>
        <dbReference type="ChEBI" id="CHEBI:74495"/>
        <dbReference type="ChEBI" id="CHEBI:82748"/>
        <dbReference type="EC" id="2.1.1.198"/>
    </reaction>
</comment>
<evidence type="ECO:0000313" key="9">
    <source>
        <dbReference type="Proteomes" id="UP000245380"/>
    </source>
</evidence>
<keyword evidence="1 6" id="KW-0963">Cytoplasm</keyword>
<accession>A0A2U3D8H9</accession>
<proteinExistence type="inferred from homology"/>
<dbReference type="HAMAP" id="MF_01877">
    <property type="entry name" value="16SrRNA_methyltr_I"/>
    <property type="match status" value="1"/>
</dbReference>
<organism evidence="8 9">
    <name type="scientific">Sulfoacidibacillus thermotolerans</name>
    <name type="common">Acidibacillus sulfuroxidans</name>
    <dbReference type="NCBI Taxonomy" id="1765684"/>
    <lineage>
        <taxon>Bacteria</taxon>
        <taxon>Bacillati</taxon>
        <taxon>Bacillota</taxon>
        <taxon>Bacilli</taxon>
        <taxon>Bacillales</taxon>
        <taxon>Alicyclobacillaceae</taxon>
        <taxon>Sulfoacidibacillus</taxon>
    </lineage>
</organism>
<keyword evidence="3 6" id="KW-0489">Methyltransferase</keyword>
<evidence type="ECO:0000256" key="6">
    <source>
        <dbReference type="HAMAP-Rule" id="MF_01877"/>
    </source>
</evidence>
<keyword evidence="4 6" id="KW-0808">Transferase</keyword>
<dbReference type="Gene3D" id="3.40.1010.10">
    <property type="entry name" value="Cobalt-precorrin-4 Transmethylase, Domain 1"/>
    <property type="match status" value="1"/>
</dbReference>
<dbReference type="InterPro" id="IPR000878">
    <property type="entry name" value="4pyrrol_Mease"/>
</dbReference>
<keyword evidence="9" id="KW-1185">Reference proteome</keyword>
<dbReference type="GO" id="GO:0070677">
    <property type="term" value="F:rRNA (cytosine-2'-O-)-methyltransferase activity"/>
    <property type="evidence" value="ECO:0007669"/>
    <property type="project" value="UniProtKB-UniRule"/>
</dbReference>
<name>A0A2U3D8H9_SULT2</name>
<dbReference type="Gene3D" id="3.30.950.10">
    <property type="entry name" value="Methyltransferase, Cobalt-precorrin-4 Transmethylase, Domain 2"/>
    <property type="match status" value="1"/>
</dbReference>
<evidence type="ECO:0000256" key="5">
    <source>
        <dbReference type="ARBA" id="ARBA00022691"/>
    </source>
</evidence>
<dbReference type="FunFam" id="3.40.1010.10:FF:000007">
    <property type="entry name" value="Ribosomal RNA small subunit methyltransferase I"/>
    <property type="match status" value="1"/>
</dbReference>
<feature type="domain" description="Tetrapyrrole methylase" evidence="7">
    <location>
        <begin position="5"/>
        <end position="204"/>
    </location>
</feature>
<dbReference type="PANTHER" id="PTHR46111">
    <property type="entry name" value="RIBOSOMAL RNA SMALL SUBUNIT METHYLTRANSFERASE I"/>
    <property type="match status" value="1"/>
</dbReference>
<comment type="caution">
    <text evidence="8">The sequence shown here is derived from an EMBL/GenBank/DDBJ whole genome shotgun (WGS) entry which is preliminary data.</text>
</comment>